<dbReference type="Proteomes" id="UP000295150">
    <property type="component" value="Unassembled WGS sequence"/>
</dbReference>
<keyword evidence="6" id="KW-1185">Reference proteome</keyword>
<dbReference type="SUPFAM" id="SSF53448">
    <property type="entry name" value="Nucleotide-diphospho-sugar transferases"/>
    <property type="match status" value="1"/>
</dbReference>
<dbReference type="PANTHER" id="PTHR43179">
    <property type="entry name" value="RHAMNOSYLTRANSFERASE WBBL"/>
    <property type="match status" value="1"/>
</dbReference>
<dbReference type="OrthoDB" id="9069044at2"/>
<keyword evidence="3 5" id="KW-0808">Transferase</keyword>
<evidence type="ECO:0000256" key="3">
    <source>
        <dbReference type="ARBA" id="ARBA00022679"/>
    </source>
</evidence>
<name>A0A4R6I5R9_9GAMM</name>
<dbReference type="RefSeq" id="WP_133481118.1">
    <property type="nucleotide sequence ID" value="NZ_SNWH01000001.1"/>
</dbReference>
<dbReference type="InterPro" id="IPR029044">
    <property type="entry name" value="Nucleotide-diphossugar_trans"/>
</dbReference>
<reference evidence="5 6" key="1">
    <citation type="submission" date="2019-03" db="EMBL/GenBank/DDBJ databases">
        <title>Freshwater and sediment microbial communities from various areas in North America, analyzing microbe dynamics in response to fracking.</title>
        <authorList>
            <person name="Lamendella R."/>
        </authorList>
    </citation>
    <scope>NUCLEOTIDE SEQUENCE [LARGE SCALE GENOMIC DNA]</scope>
    <source>
        <strain evidence="5 6">1_TX</strain>
    </source>
</reference>
<dbReference type="PANTHER" id="PTHR43179:SF12">
    <property type="entry name" value="GALACTOFURANOSYLTRANSFERASE GLFT2"/>
    <property type="match status" value="1"/>
</dbReference>
<evidence type="ECO:0000313" key="5">
    <source>
        <dbReference type="EMBL" id="TDO16641.1"/>
    </source>
</evidence>
<accession>A0A4R6I5R9</accession>
<comment type="caution">
    <text evidence="5">The sequence shown here is derived from an EMBL/GenBank/DDBJ whole genome shotgun (WGS) entry which is preliminary data.</text>
</comment>
<dbReference type="EMBL" id="SNWH01000001">
    <property type="protein sequence ID" value="TDO16641.1"/>
    <property type="molecule type" value="Genomic_DNA"/>
</dbReference>
<dbReference type="Pfam" id="PF00535">
    <property type="entry name" value="Glycos_transf_2"/>
    <property type="match status" value="1"/>
</dbReference>
<sequence length="283" mass="31827">MCLVSVIIPTFNDDERLQLCLNALARQNIEDKSYEVIVVNNSKNSLSVNLPASNFYVFEEPRPGSYAARNLGIFHAKSDILAFTDSDCIPECDWIVKGIKALKENGLERVAGKIIVFPRGEKMSAVECYEKIFAFDQESNAKQGVSVTANLFIHRKAFNEVGLFNHDLLSAGDVEWNKRATNSGLSLKYVDDVIVYHPARHSWAELAKKIRRTTGGKLSVDQSYKLSMLRSLFPPVAAVRNISKSNESMRTKFLASFIAYRVKLEKFVAFRKLRSDSSTPEGF</sequence>
<dbReference type="GO" id="GO:0016757">
    <property type="term" value="F:glycosyltransferase activity"/>
    <property type="evidence" value="ECO:0007669"/>
    <property type="project" value="UniProtKB-KW"/>
</dbReference>
<evidence type="ECO:0000259" key="4">
    <source>
        <dbReference type="Pfam" id="PF00535"/>
    </source>
</evidence>
<dbReference type="AlphaFoldDB" id="A0A4R6I5R9"/>
<keyword evidence="2" id="KW-0328">Glycosyltransferase</keyword>
<protein>
    <submittedName>
        <fullName evidence="5">GT2 family glycosyltransferase</fullName>
    </submittedName>
</protein>
<dbReference type="InterPro" id="IPR001173">
    <property type="entry name" value="Glyco_trans_2-like"/>
</dbReference>
<comment type="similarity">
    <text evidence="1">Belongs to the glycosyltransferase 2 family.</text>
</comment>
<gene>
    <name evidence="5" type="ORF">DFO68_101169</name>
</gene>
<evidence type="ECO:0000256" key="2">
    <source>
        <dbReference type="ARBA" id="ARBA00022676"/>
    </source>
</evidence>
<feature type="domain" description="Glycosyltransferase 2-like" evidence="4">
    <location>
        <begin position="5"/>
        <end position="121"/>
    </location>
</feature>
<evidence type="ECO:0000256" key="1">
    <source>
        <dbReference type="ARBA" id="ARBA00006739"/>
    </source>
</evidence>
<proteinExistence type="inferred from homology"/>
<dbReference type="Gene3D" id="3.90.550.10">
    <property type="entry name" value="Spore Coat Polysaccharide Biosynthesis Protein SpsA, Chain A"/>
    <property type="match status" value="1"/>
</dbReference>
<evidence type="ECO:0000313" key="6">
    <source>
        <dbReference type="Proteomes" id="UP000295150"/>
    </source>
</evidence>
<organism evidence="5 6">
    <name type="scientific">Halomonas ventosae</name>
    <dbReference type="NCBI Taxonomy" id="229007"/>
    <lineage>
        <taxon>Bacteria</taxon>
        <taxon>Pseudomonadati</taxon>
        <taxon>Pseudomonadota</taxon>
        <taxon>Gammaproteobacteria</taxon>
        <taxon>Oceanospirillales</taxon>
        <taxon>Halomonadaceae</taxon>
        <taxon>Halomonas</taxon>
    </lineage>
</organism>